<sequence length="159" mass="18385">MHALAELWVGYREQLEESREPRLTRQDILSIAAKNSNDLSLQSELVAYTYEMEAIVNSLTETVMMIKEYLEKLSQMPGFFAFTISRRIVSVGLRPYRGRVNITTSSFDDARVNTSIKSDELLAQFLKHNMDHYQGYIGILRRYRAEARQKIADLGDRAM</sequence>
<keyword evidence="2" id="KW-1185">Reference proteome</keyword>
<evidence type="ECO:0000313" key="1">
    <source>
        <dbReference type="EMBL" id="OSS48413.1"/>
    </source>
</evidence>
<evidence type="ECO:0000313" key="2">
    <source>
        <dbReference type="Proteomes" id="UP000193240"/>
    </source>
</evidence>
<dbReference type="Proteomes" id="UP000193240">
    <property type="component" value="Unassembled WGS sequence"/>
</dbReference>
<dbReference type="AlphaFoldDB" id="A0A1Y2LX16"/>
<organism evidence="1 2">
    <name type="scientific">Epicoccum nigrum</name>
    <name type="common">Soil fungus</name>
    <name type="synonym">Epicoccum purpurascens</name>
    <dbReference type="NCBI Taxonomy" id="105696"/>
    <lineage>
        <taxon>Eukaryota</taxon>
        <taxon>Fungi</taxon>
        <taxon>Dikarya</taxon>
        <taxon>Ascomycota</taxon>
        <taxon>Pezizomycotina</taxon>
        <taxon>Dothideomycetes</taxon>
        <taxon>Pleosporomycetidae</taxon>
        <taxon>Pleosporales</taxon>
        <taxon>Pleosporineae</taxon>
        <taxon>Didymellaceae</taxon>
        <taxon>Epicoccum</taxon>
    </lineage>
</organism>
<accession>A0A1Y2LX16</accession>
<reference evidence="1 2" key="1">
    <citation type="journal article" date="2017" name="Genome Announc.">
        <title>Genome sequence of the saprophytic ascomycete Epicoccum nigrum ICMP 19927 strain isolated from New Zealand.</title>
        <authorList>
            <person name="Fokin M."/>
            <person name="Fleetwood D."/>
            <person name="Weir B.S."/>
            <person name="Villas-Boas S.G."/>
        </authorList>
    </citation>
    <scope>NUCLEOTIDE SEQUENCE [LARGE SCALE GENOMIC DNA]</scope>
    <source>
        <strain evidence="1 2">ICMP 19927</strain>
    </source>
</reference>
<dbReference type="InParanoid" id="A0A1Y2LX16"/>
<dbReference type="EMBL" id="KZ107846">
    <property type="protein sequence ID" value="OSS48413.1"/>
    <property type="molecule type" value="Genomic_DNA"/>
</dbReference>
<protein>
    <submittedName>
        <fullName evidence="1">Uncharacterized protein</fullName>
    </submittedName>
</protein>
<name>A0A1Y2LX16_EPING</name>
<gene>
    <name evidence="1" type="ORF">B5807_07662</name>
</gene>
<proteinExistence type="predicted"/>